<reference evidence="3" key="1">
    <citation type="submission" date="2021-12" db="EMBL/GenBank/DDBJ databases">
        <title>Convergent genome expansion in fungi linked to evolution of root-endophyte symbiosis.</title>
        <authorList>
            <consortium name="DOE Joint Genome Institute"/>
            <person name="Ke Y.-H."/>
            <person name="Bonito G."/>
            <person name="Liao H.-L."/>
            <person name="Looney B."/>
            <person name="Rojas-Flechas A."/>
            <person name="Nash J."/>
            <person name="Hameed K."/>
            <person name="Schadt C."/>
            <person name="Martin F."/>
            <person name="Crous P.W."/>
            <person name="Miettinen O."/>
            <person name="Magnuson J.K."/>
            <person name="Labbe J."/>
            <person name="Jacobson D."/>
            <person name="Doktycz M.J."/>
            <person name="Veneault-Fourrey C."/>
            <person name="Kuo A."/>
            <person name="Mondo S."/>
            <person name="Calhoun S."/>
            <person name="Riley R."/>
            <person name="Ohm R."/>
            <person name="LaButti K."/>
            <person name="Andreopoulos B."/>
            <person name="Pangilinan J."/>
            <person name="Nolan M."/>
            <person name="Tritt A."/>
            <person name="Clum A."/>
            <person name="Lipzen A."/>
            <person name="Daum C."/>
            <person name="Barry K."/>
            <person name="Grigoriev I.V."/>
            <person name="Vilgalys R."/>
        </authorList>
    </citation>
    <scope>NUCLEOTIDE SEQUENCE</scope>
    <source>
        <strain evidence="3">PMI_201</strain>
    </source>
</reference>
<feature type="domain" description="Sld7 C-terminal" evidence="2">
    <location>
        <begin position="362"/>
        <end position="494"/>
    </location>
</feature>
<evidence type="ECO:0000313" key="4">
    <source>
        <dbReference type="Proteomes" id="UP001201262"/>
    </source>
</evidence>
<proteinExistence type="predicted"/>
<feature type="compositionally biased region" description="Basic and acidic residues" evidence="1">
    <location>
        <begin position="134"/>
        <end position="154"/>
    </location>
</feature>
<dbReference type="RefSeq" id="XP_046065941.1">
    <property type="nucleotide sequence ID" value="XM_046222342.1"/>
</dbReference>
<gene>
    <name evidence="3" type="ORF">BGW36DRAFT_466444</name>
</gene>
<sequence>MEVWSGSINTASLSLRIKLVNSSSKRDGITLGKSTLSISSFVNPSLVPLYARAGPSFEVHTADGQSVEWLKTRLLGNLWLDDLDEERGPVETQCPTALLLNVEEQQTSNDVYPRASNNNISELLVYGILSTGNQERRLPSPPDSHLDDETSPRYKRDLRIYAAPLSTSYVQKAQDLPSPPSSPAEGGDDDVLKDGFTQFLPDLRSPTPKRKRMLSIFEEAAQHHRRVRQYGGSAVSQLITRSVNKPQQQQIPPQTIKIKGEPEESNKPVVDRLRRARSLSVGGSQLARLGENARISGEETRPSSSRGTQVTRRSLGKRDASQSFHEFDRSRSIAPTPDPDQTILDHSQLSSPPKTSEAVIATNKDLITRTILTGMRLYGYNRKTSRPARSSIANLNHETDGIGEESNITGIGNSTEDQRQLSATGGIPDATVDEDDFKAMYHATYKAATFALRRYLKINGDTSTSEMTKQSSNPAVLAKDKATNVIDEILGLFCDAHLTSPM</sequence>
<comment type="caution">
    <text evidence="3">The sequence shown here is derived from an EMBL/GenBank/DDBJ whole genome shotgun (WGS) entry which is preliminary data.</text>
</comment>
<feature type="region of interest" description="Disordered" evidence="1">
    <location>
        <begin position="284"/>
        <end position="357"/>
    </location>
</feature>
<evidence type="ECO:0000256" key="1">
    <source>
        <dbReference type="SAM" id="MobiDB-lite"/>
    </source>
</evidence>
<feature type="compositionally biased region" description="Polar residues" evidence="1">
    <location>
        <begin position="302"/>
        <end position="312"/>
    </location>
</feature>
<accession>A0AAD4KDZ5</accession>
<name>A0AAD4KDZ5_9EURO</name>
<dbReference type="InterPro" id="IPR041260">
    <property type="entry name" value="Sld7_C"/>
</dbReference>
<feature type="compositionally biased region" description="Basic and acidic residues" evidence="1">
    <location>
        <begin position="258"/>
        <end position="269"/>
    </location>
</feature>
<dbReference type="AlphaFoldDB" id="A0AAD4KDZ5"/>
<feature type="region of interest" description="Disordered" evidence="1">
    <location>
        <begin position="133"/>
        <end position="154"/>
    </location>
</feature>
<feature type="compositionally biased region" description="Polar residues" evidence="1">
    <location>
        <begin position="344"/>
        <end position="354"/>
    </location>
</feature>
<feature type="region of interest" description="Disordered" evidence="1">
    <location>
        <begin position="170"/>
        <end position="207"/>
    </location>
</feature>
<dbReference type="GeneID" id="70252629"/>
<evidence type="ECO:0000313" key="3">
    <source>
        <dbReference type="EMBL" id="KAH8689587.1"/>
    </source>
</evidence>
<keyword evidence="4" id="KW-1185">Reference proteome</keyword>
<dbReference type="EMBL" id="JAJTJA010000015">
    <property type="protein sequence ID" value="KAH8689587.1"/>
    <property type="molecule type" value="Genomic_DNA"/>
</dbReference>
<feature type="compositionally biased region" description="Low complexity" evidence="1">
    <location>
        <begin position="245"/>
        <end position="257"/>
    </location>
</feature>
<dbReference type="Pfam" id="PF18596">
    <property type="entry name" value="Sld7_C"/>
    <property type="match status" value="1"/>
</dbReference>
<feature type="compositionally biased region" description="Basic and acidic residues" evidence="1">
    <location>
        <begin position="316"/>
        <end position="331"/>
    </location>
</feature>
<feature type="region of interest" description="Disordered" evidence="1">
    <location>
        <begin position="242"/>
        <end position="269"/>
    </location>
</feature>
<evidence type="ECO:0000259" key="2">
    <source>
        <dbReference type="Pfam" id="PF18596"/>
    </source>
</evidence>
<organism evidence="3 4">
    <name type="scientific">Talaromyces proteolyticus</name>
    <dbReference type="NCBI Taxonomy" id="1131652"/>
    <lineage>
        <taxon>Eukaryota</taxon>
        <taxon>Fungi</taxon>
        <taxon>Dikarya</taxon>
        <taxon>Ascomycota</taxon>
        <taxon>Pezizomycotina</taxon>
        <taxon>Eurotiomycetes</taxon>
        <taxon>Eurotiomycetidae</taxon>
        <taxon>Eurotiales</taxon>
        <taxon>Trichocomaceae</taxon>
        <taxon>Talaromyces</taxon>
        <taxon>Talaromyces sect. Bacilispori</taxon>
    </lineage>
</organism>
<protein>
    <recommendedName>
        <fullName evidence="2">Sld7 C-terminal domain-containing protein</fullName>
    </recommendedName>
</protein>
<dbReference type="Proteomes" id="UP001201262">
    <property type="component" value="Unassembled WGS sequence"/>
</dbReference>